<evidence type="ECO:0000313" key="2">
    <source>
        <dbReference type="EMBL" id="MDA3630624.1"/>
    </source>
</evidence>
<dbReference type="Pfam" id="PF08402">
    <property type="entry name" value="TOBE_2"/>
    <property type="match status" value="1"/>
</dbReference>
<gene>
    <name evidence="2" type="ORF">OU415_34700</name>
</gene>
<dbReference type="Gene3D" id="2.40.50.140">
    <property type="entry name" value="Nucleic acid-binding proteins"/>
    <property type="match status" value="1"/>
</dbReference>
<name>A0ABT4VB35_9PSEU</name>
<keyword evidence="3" id="KW-1185">Reference proteome</keyword>
<evidence type="ECO:0000313" key="3">
    <source>
        <dbReference type="Proteomes" id="UP001210380"/>
    </source>
</evidence>
<organism evidence="2 3">
    <name type="scientific">Saccharopolyspora oryzae</name>
    <dbReference type="NCBI Taxonomy" id="2997343"/>
    <lineage>
        <taxon>Bacteria</taxon>
        <taxon>Bacillati</taxon>
        <taxon>Actinomycetota</taxon>
        <taxon>Actinomycetes</taxon>
        <taxon>Pseudonocardiales</taxon>
        <taxon>Pseudonocardiaceae</taxon>
        <taxon>Saccharopolyspora</taxon>
    </lineage>
</organism>
<accession>A0ABT4VB35</accession>
<reference evidence="2 3" key="1">
    <citation type="submission" date="2022-11" db="EMBL/GenBank/DDBJ databases">
        <title>Draft genome sequence of Saccharopolyspora sp. WRP15-2 isolated from rhizosphere soils of wild rice in Thailand.</title>
        <authorList>
            <person name="Duangmal K."/>
            <person name="Kammanee S."/>
            <person name="Muangham S."/>
        </authorList>
    </citation>
    <scope>NUCLEOTIDE SEQUENCE [LARGE SCALE GENOMIC DNA]</scope>
    <source>
        <strain evidence="2 3">WRP15-2</strain>
    </source>
</reference>
<evidence type="ECO:0000259" key="1">
    <source>
        <dbReference type="Pfam" id="PF08402"/>
    </source>
</evidence>
<dbReference type="EMBL" id="JAQGLA010000110">
    <property type="protein sequence ID" value="MDA3630624.1"/>
    <property type="molecule type" value="Genomic_DNA"/>
</dbReference>
<dbReference type="Gene3D" id="2.40.50.100">
    <property type="match status" value="1"/>
</dbReference>
<comment type="caution">
    <text evidence="2">The sequence shown here is derived from an EMBL/GenBank/DDBJ whole genome shotgun (WGS) entry which is preliminary data.</text>
</comment>
<feature type="domain" description="Transport-associated OB type 2" evidence="1">
    <location>
        <begin position="4"/>
        <end position="72"/>
    </location>
</feature>
<dbReference type="InterPro" id="IPR013611">
    <property type="entry name" value="Transp-assoc_OB_typ2"/>
</dbReference>
<protein>
    <submittedName>
        <fullName evidence="2">TOBE domain-containing protein</fullName>
    </submittedName>
</protein>
<dbReference type="SUPFAM" id="SSF50331">
    <property type="entry name" value="MOP-like"/>
    <property type="match status" value="1"/>
</dbReference>
<dbReference type="InterPro" id="IPR008995">
    <property type="entry name" value="Mo/tungstate-bd_C_term_dom"/>
</dbReference>
<proteinExistence type="predicted"/>
<dbReference type="RefSeq" id="WP_270953838.1">
    <property type="nucleotide sequence ID" value="NZ_JAQGLA010000110.1"/>
</dbReference>
<dbReference type="InterPro" id="IPR012340">
    <property type="entry name" value="NA-bd_OB-fold"/>
</dbReference>
<sequence length="88" mass="9480">MTFGVRPEALSLVSSEDDGLAMTVELVEELGADALIHGAIDIGGSQERFVVRADGRTPPALGQQVKVSLRDHSEIHLFHPETGTRRST</sequence>
<dbReference type="Proteomes" id="UP001210380">
    <property type="component" value="Unassembled WGS sequence"/>
</dbReference>